<evidence type="ECO:0000259" key="10">
    <source>
        <dbReference type="PROSITE" id="PS50885"/>
    </source>
</evidence>
<keyword evidence="2" id="KW-0997">Cell inner membrane</keyword>
<evidence type="ECO:0000313" key="12">
    <source>
        <dbReference type="Proteomes" id="UP001296873"/>
    </source>
</evidence>
<dbReference type="Gene3D" id="6.10.340.10">
    <property type="match status" value="1"/>
</dbReference>
<evidence type="ECO:0000256" key="3">
    <source>
        <dbReference type="ARBA" id="ARBA00023224"/>
    </source>
</evidence>
<evidence type="ECO:0000256" key="5">
    <source>
        <dbReference type="PROSITE-ProRule" id="PRU00284"/>
    </source>
</evidence>
<gene>
    <name evidence="11" type="ORF">CKO28_24375</name>
</gene>
<dbReference type="PROSITE" id="PS50111">
    <property type="entry name" value="CHEMOTAXIS_TRANSDUC_2"/>
    <property type="match status" value="1"/>
</dbReference>
<dbReference type="Pfam" id="PF00015">
    <property type="entry name" value="MCPsignal"/>
    <property type="match status" value="1"/>
</dbReference>
<dbReference type="InterPro" id="IPR004089">
    <property type="entry name" value="MCPsignal_dom"/>
</dbReference>
<dbReference type="InterPro" id="IPR000727">
    <property type="entry name" value="T_SNARE_dom"/>
</dbReference>
<name>A0ABS1DKT8_9PROT</name>
<keyword evidence="7" id="KW-0812">Transmembrane</keyword>
<comment type="caution">
    <text evidence="11">The sequence shown here is derived from an EMBL/GenBank/DDBJ whole genome shotgun (WGS) entry which is preliminary data.</text>
</comment>
<evidence type="ECO:0000259" key="9">
    <source>
        <dbReference type="PROSITE" id="PS50192"/>
    </source>
</evidence>
<feature type="domain" description="T-SNARE coiled-coil homology" evidence="9">
    <location>
        <begin position="449"/>
        <end position="511"/>
    </location>
</feature>
<keyword evidence="12" id="KW-1185">Reference proteome</keyword>
<keyword evidence="3 5" id="KW-0807">Transducer</keyword>
<dbReference type="SMART" id="SM01358">
    <property type="entry name" value="HBM"/>
    <property type="match status" value="1"/>
</dbReference>
<accession>A0ABS1DKT8</accession>
<keyword evidence="7" id="KW-1133">Transmembrane helix</keyword>
<evidence type="ECO:0008006" key="13">
    <source>
        <dbReference type="Google" id="ProtNLM"/>
    </source>
</evidence>
<reference evidence="11 12" key="1">
    <citation type="journal article" date="2020" name="Microorganisms">
        <title>Osmotic Adaptation and Compatible Solute Biosynthesis of Phototrophic Bacteria as Revealed from Genome Analyses.</title>
        <authorList>
            <person name="Imhoff J.F."/>
            <person name="Rahn T."/>
            <person name="Kunzel S."/>
            <person name="Keller A."/>
            <person name="Neulinger S.C."/>
        </authorList>
    </citation>
    <scope>NUCLEOTIDE SEQUENCE [LARGE SCALE GENOMIC DNA]</scope>
    <source>
        <strain evidence="11 12">DSM 9895</strain>
    </source>
</reference>
<evidence type="ECO:0000256" key="2">
    <source>
        <dbReference type="ARBA" id="ARBA00022519"/>
    </source>
</evidence>
<dbReference type="PROSITE" id="PS50192">
    <property type="entry name" value="T_SNARE"/>
    <property type="match status" value="1"/>
</dbReference>
<dbReference type="Proteomes" id="UP001296873">
    <property type="component" value="Unassembled WGS sequence"/>
</dbReference>
<proteinExistence type="inferred from homology"/>
<dbReference type="RefSeq" id="WP_200343678.1">
    <property type="nucleotide sequence ID" value="NZ_NRRL01000149.1"/>
</dbReference>
<comment type="similarity">
    <text evidence="4">Belongs to the methyl-accepting chemotaxis (MCP) protein family.</text>
</comment>
<evidence type="ECO:0000259" key="8">
    <source>
        <dbReference type="PROSITE" id="PS50111"/>
    </source>
</evidence>
<dbReference type="SMART" id="SM00283">
    <property type="entry name" value="MA"/>
    <property type="match status" value="1"/>
</dbReference>
<evidence type="ECO:0000256" key="1">
    <source>
        <dbReference type="ARBA" id="ARBA00004429"/>
    </source>
</evidence>
<comment type="subcellular location">
    <subcellularLocation>
        <location evidence="1">Cell inner membrane</location>
        <topology evidence="1">Multi-pass membrane protein</topology>
    </subcellularLocation>
</comment>
<feature type="domain" description="Methyl-accepting transducer" evidence="8">
    <location>
        <begin position="297"/>
        <end position="519"/>
    </location>
</feature>
<organism evidence="11 12">
    <name type="scientific">Rhodovibrio sodomensis</name>
    <dbReference type="NCBI Taxonomy" id="1088"/>
    <lineage>
        <taxon>Bacteria</taxon>
        <taxon>Pseudomonadati</taxon>
        <taxon>Pseudomonadota</taxon>
        <taxon>Alphaproteobacteria</taxon>
        <taxon>Rhodospirillales</taxon>
        <taxon>Rhodovibrionaceae</taxon>
        <taxon>Rhodovibrio</taxon>
    </lineage>
</organism>
<dbReference type="SMART" id="SM00304">
    <property type="entry name" value="HAMP"/>
    <property type="match status" value="1"/>
</dbReference>
<dbReference type="PROSITE" id="PS50885">
    <property type="entry name" value="HAMP"/>
    <property type="match status" value="1"/>
</dbReference>
<evidence type="ECO:0000256" key="7">
    <source>
        <dbReference type="SAM" id="Phobius"/>
    </source>
</evidence>
<evidence type="ECO:0000256" key="4">
    <source>
        <dbReference type="ARBA" id="ARBA00029447"/>
    </source>
</evidence>
<dbReference type="InterPro" id="IPR003660">
    <property type="entry name" value="HAMP_dom"/>
</dbReference>
<keyword evidence="2" id="KW-1003">Cell membrane</keyword>
<sequence length="553" mass="57836">MLAKLKIAQKLYLMTGLTLAFLLAVSGFGGLGAMNLGGLFTEYRQTARAQMLVGNIGEDLLQARVAALKYRTESDPAQAEAVRANLAEIKGMSSAIDEIIEDPDTRSLLNALKGEISDYGTAFSKVVGADRQVTERIFTETLDVVGPRVAKQLDRIQDQIQARQNTIGPQAAASVSSTQFRILAVSGAALVLCAAAAFLISRGISGPIQRLTAVMTRIAETERTDVTVPSQRAGDEVGDMARALETFRGKLDEKSRLEAEQAEREERAQAEKRQAMLEMAERFETQVGHVVNAVSSAAEQMQGSAQTLTSASEQTSQQASQVTAAAEEASANVQAVSSASEELAGSIQEISRQVAQSSSIAAEASEQAARTNQQVAGLKAAADKIGEVVQIISDIAEQTNLLALNATIEAARAGDAGKGFAVVANEVKSLANQTAKATEDIRGHVSEIQAETGNAVDAIGGITDTIGRINEIAQSVASAVEEQGAATQEIARNAQQASDGTEQVTSSISGVSDAARETGTSSSEVLGAAGALGEQAQTLRGEVDRFLAEVKAA</sequence>
<protein>
    <recommendedName>
        <fullName evidence="13">Methyl-accepting chemotaxis protein</fullName>
    </recommendedName>
</protein>
<feature type="region of interest" description="Disordered" evidence="6">
    <location>
        <begin position="494"/>
        <end position="526"/>
    </location>
</feature>
<dbReference type="EMBL" id="NRRL01000149">
    <property type="protein sequence ID" value="MBK1671145.1"/>
    <property type="molecule type" value="Genomic_DNA"/>
</dbReference>
<dbReference type="SUPFAM" id="SSF58104">
    <property type="entry name" value="Methyl-accepting chemotaxis protein (MCP) signaling domain"/>
    <property type="match status" value="1"/>
</dbReference>
<evidence type="ECO:0000256" key="6">
    <source>
        <dbReference type="SAM" id="MobiDB-lite"/>
    </source>
</evidence>
<dbReference type="PANTHER" id="PTHR32089">
    <property type="entry name" value="METHYL-ACCEPTING CHEMOTAXIS PROTEIN MCPB"/>
    <property type="match status" value="1"/>
</dbReference>
<dbReference type="Gene3D" id="1.10.287.950">
    <property type="entry name" value="Methyl-accepting chemotaxis protein"/>
    <property type="match status" value="1"/>
</dbReference>
<keyword evidence="7" id="KW-0472">Membrane</keyword>
<feature type="domain" description="HAMP" evidence="10">
    <location>
        <begin position="202"/>
        <end position="256"/>
    </location>
</feature>
<dbReference type="PANTHER" id="PTHR32089:SF112">
    <property type="entry name" value="LYSOZYME-LIKE PROTEIN-RELATED"/>
    <property type="match status" value="1"/>
</dbReference>
<feature type="transmembrane region" description="Helical" evidence="7">
    <location>
        <begin position="12"/>
        <end position="34"/>
    </location>
</feature>
<dbReference type="CDD" id="cd06225">
    <property type="entry name" value="HAMP"/>
    <property type="match status" value="1"/>
</dbReference>
<feature type="compositionally biased region" description="Polar residues" evidence="6">
    <location>
        <begin position="494"/>
        <end position="510"/>
    </location>
</feature>
<dbReference type="InterPro" id="IPR032255">
    <property type="entry name" value="HBM"/>
</dbReference>
<dbReference type="Pfam" id="PF00672">
    <property type="entry name" value="HAMP"/>
    <property type="match status" value="1"/>
</dbReference>
<evidence type="ECO:0000313" key="11">
    <source>
        <dbReference type="EMBL" id="MBK1671145.1"/>
    </source>
</evidence>